<dbReference type="GO" id="GO:0003700">
    <property type="term" value="F:DNA-binding transcription factor activity"/>
    <property type="evidence" value="ECO:0007669"/>
    <property type="project" value="TreeGrafter"/>
</dbReference>
<evidence type="ECO:0000256" key="1">
    <source>
        <dbReference type="ARBA" id="ARBA00023125"/>
    </source>
</evidence>
<keyword evidence="1" id="KW-0238">DNA-binding</keyword>
<dbReference type="Proteomes" id="UP000032417">
    <property type="component" value="Chromosome 1"/>
</dbReference>
<dbReference type="AlphaFoldDB" id="A0A098C1D4"/>
<dbReference type="PROSITE" id="PS51197">
    <property type="entry name" value="HTH_RRF2_2"/>
    <property type="match status" value="1"/>
</dbReference>
<dbReference type="Gene3D" id="1.10.10.10">
    <property type="entry name" value="Winged helix-like DNA-binding domain superfamily/Winged helix DNA-binding domain"/>
    <property type="match status" value="1"/>
</dbReference>
<reference evidence="2 3" key="1">
    <citation type="submission" date="2014-08" db="EMBL/GenBank/DDBJ databases">
        <authorList>
            <person name="Wibberg D."/>
        </authorList>
    </citation>
    <scope>NUCLEOTIDE SEQUENCE [LARGE SCALE GENOMIC DNA]</scope>
    <source>
        <strain evidence="3">ING2-E5B</strain>
    </source>
</reference>
<dbReference type="HOGENOM" id="CLU_107144_0_1_10"/>
<evidence type="ECO:0000313" key="3">
    <source>
        <dbReference type="Proteomes" id="UP000032417"/>
    </source>
</evidence>
<dbReference type="InterPro" id="IPR036388">
    <property type="entry name" value="WH-like_DNA-bd_sf"/>
</dbReference>
<dbReference type="GO" id="GO:0003677">
    <property type="term" value="F:DNA binding"/>
    <property type="evidence" value="ECO:0007669"/>
    <property type="project" value="UniProtKB-KW"/>
</dbReference>
<organism evidence="2 3">
    <name type="scientific">Fermentimonas caenicola</name>
    <dbReference type="NCBI Taxonomy" id="1562970"/>
    <lineage>
        <taxon>Bacteria</taxon>
        <taxon>Pseudomonadati</taxon>
        <taxon>Bacteroidota</taxon>
        <taxon>Bacteroidia</taxon>
        <taxon>Bacteroidales</taxon>
        <taxon>Dysgonomonadaceae</taxon>
        <taxon>Fermentimonas</taxon>
    </lineage>
</organism>
<dbReference type="STRING" id="1562970.ING2E5B_1478"/>
<evidence type="ECO:0000313" key="2">
    <source>
        <dbReference type="EMBL" id="CEA16226.1"/>
    </source>
</evidence>
<proteinExistence type="predicted"/>
<accession>A0A098C1D4</accession>
<dbReference type="SUPFAM" id="SSF46785">
    <property type="entry name" value="Winged helix' DNA-binding domain"/>
    <property type="match status" value="1"/>
</dbReference>
<protein>
    <recommendedName>
        <fullName evidence="4">Rrf2 family transcriptional regulator</fullName>
    </recommendedName>
</protein>
<dbReference type="OrthoDB" id="9808360at2"/>
<dbReference type="PANTHER" id="PTHR33221:SF5">
    <property type="entry name" value="HTH-TYPE TRANSCRIPTIONAL REGULATOR ISCR"/>
    <property type="match status" value="1"/>
</dbReference>
<dbReference type="InterPro" id="IPR036390">
    <property type="entry name" value="WH_DNA-bd_sf"/>
</dbReference>
<dbReference type="InterPro" id="IPR000944">
    <property type="entry name" value="Tscrpt_reg_Rrf2"/>
</dbReference>
<dbReference type="Pfam" id="PF02082">
    <property type="entry name" value="Rrf2"/>
    <property type="match status" value="1"/>
</dbReference>
<dbReference type="EMBL" id="LN515532">
    <property type="protein sequence ID" value="CEA16226.1"/>
    <property type="molecule type" value="Genomic_DNA"/>
</dbReference>
<dbReference type="KEGG" id="pbt:ING2E5B_1478"/>
<evidence type="ECO:0008006" key="4">
    <source>
        <dbReference type="Google" id="ProtNLM"/>
    </source>
</evidence>
<dbReference type="PANTHER" id="PTHR33221">
    <property type="entry name" value="WINGED HELIX-TURN-HELIX TRANSCRIPTIONAL REGULATOR, RRF2 FAMILY"/>
    <property type="match status" value="1"/>
</dbReference>
<sequence>MKVNTKIRYGLRTMIEIADCQHNEGILQKDIADKQQISVKYLDYIIGALKLKGLIRNVGGRGSGYVLAKPASEITMLDIYTAFEPVMVVQCISDESFCERTSLCCKANLYWKHFHKQFVKILSDSNLEQIMQETKEDCAICV</sequence>
<keyword evidence="3" id="KW-1185">Reference proteome</keyword>
<dbReference type="NCBIfam" id="TIGR00738">
    <property type="entry name" value="rrf2_super"/>
    <property type="match status" value="1"/>
</dbReference>
<dbReference type="GO" id="GO:0005829">
    <property type="term" value="C:cytosol"/>
    <property type="evidence" value="ECO:0007669"/>
    <property type="project" value="TreeGrafter"/>
</dbReference>
<name>A0A098C1D4_9BACT</name>
<gene>
    <name evidence="2" type="ORF">ING2E5B_1478</name>
</gene>